<dbReference type="FunFam" id="3.30.70.270:FF:000001">
    <property type="entry name" value="Diguanylate cyclase domain protein"/>
    <property type="match status" value="1"/>
</dbReference>
<dbReference type="Gene3D" id="3.30.70.270">
    <property type="match status" value="1"/>
</dbReference>
<dbReference type="InterPro" id="IPR019734">
    <property type="entry name" value="TPR_rpt"/>
</dbReference>
<dbReference type="InterPro" id="IPR011990">
    <property type="entry name" value="TPR-like_helical_dom_sf"/>
</dbReference>
<dbReference type="Pfam" id="PF00990">
    <property type="entry name" value="GGDEF"/>
    <property type="match status" value="1"/>
</dbReference>
<dbReference type="SMART" id="SM00028">
    <property type="entry name" value="TPR"/>
    <property type="match status" value="6"/>
</dbReference>
<dbReference type="KEGG" id="slr:L21SP2_0473"/>
<evidence type="ECO:0000256" key="2">
    <source>
        <dbReference type="ARBA" id="ARBA00034247"/>
    </source>
</evidence>
<dbReference type="InterPro" id="IPR050469">
    <property type="entry name" value="Diguanylate_Cyclase"/>
</dbReference>
<sequence>MLFCQADDQGTLAQALLSRLHGFGEEEKPRFFHYSFPGYNPKPYAPFLDICRDELSEHESGEIAQFLDHHGVYHYHKGVLAEYLSSGTAIRREDLLPEELDYESYRMQRSIWDLLNGLFSDQPLVVVVDNAQFLPKSTLRLLKMVLRSSMNVPFLGIFIAPEIVQSITDAEDSPWNRILEVADQQGLVLNFPGVGRGDHYQSSRTPYRQILDDPQFYDGINAYNMLALDDAETIFRSFIDLQLYHRALPRVRYQVWKFLGLIDLHRGYHDAARRNFENALSIAQQSDEDQQLSEVYQMLGSAYLGLANLPYAQKMAKLARRFAEAAGDESRLFRAHFLSVLIEDHLHPDDVNSVRPSFDTAVELAEKQGLENSYTFLKSMMYGVNRAMEDGSFSTRSYPALTIPRKRDNTRRQANTLHSVGMAFISRGEREKVLANYRKSKRLKLGMLNNDEPATTYNGIGFFHLYDGDYRKSFNNFKAALELLEGGRAYREVAMTLYNLGLLSFLAMKYDDGVYYTDQCLNIMKILKIEDLSFHSRPGIMVLLGLNLLKAGNTVRSWQVRVQVELEQGGLTSSKYEEKFFFRIFQALHQREEGQYHEALQHFQSAEEALLMEPNNTSYLHPLFYLEFGDMYLLLNRRTEAKDLYERCADQASLISNQTYERMARIRLETMIVEPPPRELLLRKSRLDCEWAIQGARMQNNLNNLKKRLEDINQINMLFGIISEEEGESDLIQNVMDLLFSYFELDFEVLLYFSRKRNRYQQRYIREKSPIEKNEQFTALIQHLGEFPDPVRFTQSVDLNRFSPLMDNYGGVLSISVNPRSDTQGLIVFFTRAGESRIRPELLQLFSIVSQQFGLALERLNQKQTIMLQNEELKGKNDLLRKSSTTDYLTNLGNRAALYDTLESEISRYERYNRNGKKHLALLFIDLDNFKFFNDTYGHAAGDALLIQVSRTITTVIRQIDTAFRYGGDEFVVVLPETDEQGAGELGQRIIREIEGNESYRNHLKEILGRSISVPEGKQLSCSIGIAATSRLPEESRDVDGFLNLADKALYQAKMLGKHRYYLA</sequence>
<dbReference type="InterPro" id="IPR029787">
    <property type="entry name" value="Nucleotide_cyclase"/>
</dbReference>
<evidence type="ECO:0000256" key="3">
    <source>
        <dbReference type="PROSITE-ProRule" id="PRU00339"/>
    </source>
</evidence>
<dbReference type="InterPro" id="IPR043128">
    <property type="entry name" value="Rev_trsase/Diguanyl_cyclase"/>
</dbReference>
<keyword evidence="3" id="KW-0802">TPR repeat</keyword>
<dbReference type="GO" id="GO:0052621">
    <property type="term" value="F:diguanylate cyclase activity"/>
    <property type="evidence" value="ECO:0007669"/>
    <property type="project" value="UniProtKB-EC"/>
</dbReference>
<evidence type="ECO:0000313" key="6">
    <source>
        <dbReference type="Proteomes" id="UP000018680"/>
    </source>
</evidence>
<evidence type="ECO:0000259" key="4">
    <source>
        <dbReference type="PROSITE" id="PS50887"/>
    </source>
</evidence>
<dbReference type="GO" id="GO:1902201">
    <property type="term" value="P:negative regulation of bacterial-type flagellum-dependent cell motility"/>
    <property type="evidence" value="ECO:0007669"/>
    <property type="project" value="TreeGrafter"/>
</dbReference>
<reference evidence="5 6" key="1">
    <citation type="journal article" date="2015" name="Stand. Genomic Sci.">
        <title>Complete genome sequence and description of Salinispira pacifica gen. nov., sp. nov., a novel spirochaete isolated form a hypersaline microbial mat.</title>
        <authorList>
            <person name="Ben Hania W."/>
            <person name="Joseph M."/>
            <person name="Schumann P."/>
            <person name="Bunk B."/>
            <person name="Fiebig A."/>
            <person name="Sproer C."/>
            <person name="Klenk H.P."/>
            <person name="Fardeau M.L."/>
            <person name="Spring S."/>
        </authorList>
    </citation>
    <scope>NUCLEOTIDE SEQUENCE [LARGE SCALE GENOMIC DNA]</scope>
    <source>
        <strain evidence="5 6">L21-RPul-D2</strain>
    </source>
</reference>
<organism evidence="5 6">
    <name type="scientific">Salinispira pacifica</name>
    <dbReference type="NCBI Taxonomy" id="1307761"/>
    <lineage>
        <taxon>Bacteria</taxon>
        <taxon>Pseudomonadati</taxon>
        <taxon>Spirochaetota</taxon>
        <taxon>Spirochaetia</taxon>
        <taxon>Spirochaetales</taxon>
        <taxon>Spirochaetaceae</taxon>
        <taxon>Salinispira</taxon>
    </lineage>
</organism>
<evidence type="ECO:0000256" key="1">
    <source>
        <dbReference type="ARBA" id="ARBA00012528"/>
    </source>
</evidence>
<dbReference type="Proteomes" id="UP000018680">
    <property type="component" value="Chromosome"/>
</dbReference>
<name>V5WE39_9SPIO</name>
<dbReference type="CDD" id="cd01949">
    <property type="entry name" value="GGDEF"/>
    <property type="match status" value="1"/>
</dbReference>
<comment type="catalytic activity">
    <reaction evidence="2">
        <text>2 GTP = 3',3'-c-di-GMP + 2 diphosphate</text>
        <dbReference type="Rhea" id="RHEA:24898"/>
        <dbReference type="ChEBI" id="CHEBI:33019"/>
        <dbReference type="ChEBI" id="CHEBI:37565"/>
        <dbReference type="ChEBI" id="CHEBI:58805"/>
        <dbReference type="EC" id="2.7.7.65"/>
    </reaction>
</comment>
<protein>
    <recommendedName>
        <fullName evidence="1">diguanylate cyclase</fullName>
        <ecNumber evidence="1">2.7.7.65</ecNumber>
    </recommendedName>
</protein>
<dbReference type="SUPFAM" id="SSF55073">
    <property type="entry name" value="Nucleotide cyclase"/>
    <property type="match status" value="1"/>
</dbReference>
<dbReference type="AlphaFoldDB" id="V5WE39"/>
<dbReference type="SMART" id="SM00267">
    <property type="entry name" value="GGDEF"/>
    <property type="match status" value="1"/>
</dbReference>
<dbReference type="EC" id="2.7.7.65" evidence="1"/>
<accession>V5WE39</accession>
<proteinExistence type="predicted"/>
<dbReference type="GO" id="GO:0005886">
    <property type="term" value="C:plasma membrane"/>
    <property type="evidence" value="ECO:0007669"/>
    <property type="project" value="TreeGrafter"/>
</dbReference>
<keyword evidence="6" id="KW-1185">Reference proteome</keyword>
<dbReference type="PANTHER" id="PTHR45138:SF9">
    <property type="entry name" value="DIGUANYLATE CYCLASE DGCM-RELATED"/>
    <property type="match status" value="1"/>
</dbReference>
<evidence type="ECO:0000313" key="5">
    <source>
        <dbReference type="EMBL" id="AHC13905.1"/>
    </source>
</evidence>
<dbReference type="GO" id="GO:0043709">
    <property type="term" value="P:cell adhesion involved in single-species biofilm formation"/>
    <property type="evidence" value="ECO:0007669"/>
    <property type="project" value="TreeGrafter"/>
</dbReference>
<dbReference type="Gene3D" id="1.25.40.10">
    <property type="entry name" value="Tetratricopeptide repeat domain"/>
    <property type="match status" value="3"/>
</dbReference>
<dbReference type="SUPFAM" id="SSF48452">
    <property type="entry name" value="TPR-like"/>
    <property type="match status" value="3"/>
</dbReference>
<dbReference type="PROSITE" id="PS50887">
    <property type="entry name" value="GGDEF"/>
    <property type="match status" value="1"/>
</dbReference>
<dbReference type="HOGENOM" id="CLU_288678_0_0_12"/>
<feature type="repeat" description="TPR" evidence="3">
    <location>
        <begin position="454"/>
        <end position="487"/>
    </location>
</feature>
<dbReference type="PROSITE" id="PS50005">
    <property type="entry name" value="TPR"/>
    <property type="match status" value="1"/>
</dbReference>
<dbReference type="eggNOG" id="COG2199">
    <property type="taxonomic scope" value="Bacteria"/>
</dbReference>
<dbReference type="NCBIfam" id="TIGR00254">
    <property type="entry name" value="GGDEF"/>
    <property type="match status" value="1"/>
</dbReference>
<gene>
    <name evidence="5" type="ORF">L21SP2_0473</name>
</gene>
<dbReference type="STRING" id="1307761.L21SP2_0473"/>
<dbReference type="EMBL" id="CP006939">
    <property type="protein sequence ID" value="AHC13905.1"/>
    <property type="molecule type" value="Genomic_DNA"/>
</dbReference>
<feature type="domain" description="GGDEF" evidence="4">
    <location>
        <begin position="918"/>
        <end position="1064"/>
    </location>
</feature>
<dbReference type="PANTHER" id="PTHR45138">
    <property type="entry name" value="REGULATORY COMPONENTS OF SENSORY TRANSDUCTION SYSTEM"/>
    <property type="match status" value="1"/>
</dbReference>
<dbReference type="InterPro" id="IPR000160">
    <property type="entry name" value="GGDEF_dom"/>
</dbReference>